<dbReference type="AlphaFoldDB" id="A0A1E7EKQ1"/>
<evidence type="ECO:0000313" key="2">
    <source>
        <dbReference type="EMBL" id="OEU06466.1"/>
    </source>
</evidence>
<proteinExistence type="predicted"/>
<keyword evidence="1" id="KW-0732">Signal</keyword>
<dbReference type="Proteomes" id="UP000095751">
    <property type="component" value="Unassembled WGS sequence"/>
</dbReference>
<name>A0A1E7EKQ1_9STRA</name>
<evidence type="ECO:0008006" key="4">
    <source>
        <dbReference type="Google" id="ProtNLM"/>
    </source>
</evidence>
<feature type="signal peptide" evidence="1">
    <location>
        <begin position="1"/>
        <end position="18"/>
    </location>
</feature>
<dbReference type="InParanoid" id="A0A1E7EKQ1"/>
<reference evidence="2 3" key="1">
    <citation type="submission" date="2016-09" db="EMBL/GenBank/DDBJ databases">
        <title>Extensive genetic diversity and differential bi-allelic expression allows diatom success in the polar Southern Ocean.</title>
        <authorList>
            <consortium name="DOE Joint Genome Institute"/>
            <person name="Mock T."/>
            <person name="Otillar R.P."/>
            <person name="Strauss J."/>
            <person name="Dupont C."/>
            <person name="Frickenhaus S."/>
            <person name="Maumus F."/>
            <person name="Mcmullan M."/>
            <person name="Sanges R."/>
            <person name="Schmutz J."/>
            <person name="Toseland A."/>
            <person name="Valas R."/>
            <person name="Veluchamy A."/>
            <person name="Ward B.J."/>
            <person name="Allen A."/>
            <person name="Barry K."/>
            <person name="Falciatore A."/>
            <person name="Ferrante M."/>
            <person name="Fortunato A.E."/>
            <person name="Gloeckner G."/>
            <person name="Gruber A."/>
            <person name="Hipkin R."/>
            <person name="Janech M."/>
            <person name="Kroth P."/>
            <person name="Leese F."/>
            <person name="Lindquist E."/>
            <person name="Lyon B.R."/>
            <person name="Martin J."/>
            <person name="Mayer C."/>
            <person name="Parker M."/>
            <person name="Quesneville H."/>
            <person name="Raymond J."/>
            <person name="Uhlig C."/>
            <person name="Valentin K.U."/>
            <person name="Worden A.Z."/>
            <person name="Armbrust E.V."/>
            <person name="Bowler C."/>
            <person name="Green B."/>
            <person name="Moulton V."/>
            <person name="Van Oosterhout C."/>
            <person name="Grigoriev I."/>
        </authorList>
    </citation>
    <scope>NUCLEOTIDE SEQUENCE [LARGE SCALE GENOMIC DNA]</scope>
    <source>
        <strain evidence="2 3">CCMP1102</strain>
    </source>
</reference>
<organism evidence="2 3">
    <name type="scientific">Fragilariopsis cylindrus CCMP1102</name>
    <dbReference type="NCBI Taxonomy" id="635003"/>
    <lineage>
        <taxon>Eukaryota</taxon>
        <taxon>Sar</taxon>
        <taxon>Stramenopiles</taxon>
        <taxon>Ochrophyta</taxon>
        <taxon>Bacillariophyta</taxon>
        <taxon>Bacillariophyceae</taxon>
        <taxon>Bacillariophycidae</taxon>
        <taxon>Bacillariales</taxon>
        <taxon>Bacillariaceae</taxon>
        <taxon>Fragilariopsis</taxon>
    </lineage>
</organism>
<protein>
    <recommendedName>
        <fullName evidence="4">Lon N-terminal domain-containing protein</fullName>
    </recommendedName>
</protein>
<accession>A0A1E7EKQ1</accession>
<keyword evidence="3" id="KW-1185">Reference proteome</keyword>
<gene>
    <name evidence="2" type="ORF">FRACYDRAFT_254483</name>
</gene>
<sequence length="265" mass="29090">MIFIWTVVWILLGEEVQSLSSTSTSATVRLLVLDTLVPGQRLRLDTEQPPRSFEEFCRNEQDPIVVVGREGLSLHARGVEVVLLEDSSNISSSTSDGCSSTPVVTLATTGRIAEIDDEGIDEGSRWNGRQGRVRWLTTNLNEDDLALSVDEEPTEVTTEKIMALCATIGDLASEWEETVKVTGRERFPGQLRGIVHDLGCSIPEEPNARALWVAALINPLPALGVALEIRPAVLTARTTSRRLRVAQQGLQDSIDRMRRSPGSCF</sequence>
<dbReference type="EMBL" id="KV784408">
    <property type="protein sequence ID" value="OEU06466.1"/>
    <property type="molecule type" value="Genomic_DNA"/>
</dbReference>
<evidence type="ECO:0000256" key="1">
    <source>
        <dbReference type="SAM" id="SignalP"/>
    </source>
</evidence>
<feature type="chain" id="PRO_5009192041" description="Lon N-terminal domain-containing protein" evidence="1">
    <location>
        <begin position="19"/>
        <end position="265"/>
    </location>
</feature>
<dbReference type="KEGG" id="fcy:FRACYDRAFT_254483"/>
<evidence type="ECO:0000313" key="3">
    <source>
        <dbReference type="Proteomes" id="UP000095751"/>
    </source>
</evidence>
<dbReference type="OrthoDB" id="264917at2759"/>